<dbReference type="KEGG" id="rain:Rai3103_11045"/>
<feature type="region of interest" description="Disordered" evidence="1">
    <location>
        <begin position="1"/>
        <end position="59"/>
    </location>
</feature>
<name>A0A5Q2FG87_9ACTN</name>
<evidence type="ECO:0008006" key="4">
    <source>
        <dbReference type="Google" id="ProtNLM"/>
    </source>
</evidence>
<accession>A0A5Q2FG87</accession>
<keyword evidence="3" id="KW-1185">Reference proteome</keyword>
<feature type="compositionally biased region" description="Basic residues" evidence="1">
    <location>
        <begin position="34"/>
        <end position="51"/>
    </location>
</feature>
<evidence type="ECO:0000313" key="2">
    <source>
        <dbReference type="EMBL" id="QGF24123.1"/>
    </source>
</evidence>
<dbReference type="Gene3D" id="1.10.4080.10">
    <property type="entry name" value="ADP-ribosylation/Crystallin J1"/>
    <property type="match status" value="1"/>
</dbReference>
<gene>
    <name evidence="2" type="ORF">Rai3103_11045</name>
</gene>
<reference evidence="2 3" key="1">
    <citation type="submission" date="2019-10" db="EMBL/GenBank/DDBJ databases">
        <title>Genomic analysis of Raineyella sp. CBA3103.</title>
        <authorList>
            <person name="Roh S.W."/>
        </authorList>
    </citation>
    <scope>NUCLEOTIDE SEQUENCE [LARGE SCALE GENOMIC DNA]</scope>
    <source>
        <strain evidence="2 3">CBA3103</strain>
    </source>
</reference>
<proteinExistence type="predicted"/>
<sequence>MGAACPRADAGPRPRGGDRWPTRRGGPVRAPLGRCRHATGRLHRRRPHPCRRTAPPPRLLQPQLGAVARVQPLGGPAAHRHRRFGLLGQQERRRVAGRLAGTHPRTRREPGPSAATILALQQDRPGTPERPVTNNAGCHALIRTLPAAALATTRSRDQLKREAEACAALTHGAPAAQQATATAVLFAAECLSGRDPTDALSRTGQLAEGGQLDQVRDEAEHAPADRNRLARIAPDASAETALAGAVYCVLSHPGPGSEVTALQLASTAPHPAPVAAITGAILGAAHGVHAWPVELVSRLDLAWPLDTLARDLLRQLTNDPEVSDPGWWDRYPGW</sequence>
<dbReference type="SUPFAM" id="SSF101478">
    <property type="entry name" value="ADP-ribosylglycohydrolase"/>
    <property type="match status" value="1"/>
</dbReference>
<protein>
    <recommendedName>
        <fullName evidence="4">ADP-ribosylglycohydrolase</fullName>
    </recommendedName>
</protein>
<organism evidence="2 3">
    <name type="scientific">Raineyella fluvialis</name>
    <dbReference type="NCBI Taxonomy" id="2662261"/>
    <lineage>
        <taxon>Bacteria</taxon>
        <taxon>Bacillati</taxon>
        <taxon>Actinomycetota</taxon>
        <taxon>Actinomycetes</taxon>
        <taxon>Propionibacteriales</taxon>
        <taxon>Propionibacteriaceae</taxon>
        <taxon>Raineyella</taxon>
    </lineage>
</organism>
<evidence type="ECO:0000256" key="1">
    <source>
        <dbReference type="SAM" id="MobiDB-lite"/>
    </source>
</evidence>
<dbReference type="Proteomes" id="UP000386847">
    <property type="component" value="Chromosome"/>
</dbReference>
<dbReference type="Pfam" id="PF03747">
    <property type="entry name" value="ADP_ribosyl_GH"/>
    <property type="match status" value="1"/>
</dbReference>
<dbReference type="EMBL" id="CP045725">
    <property type="protein sequence ID" value="QGF24123.1"/>
    <property type="molecule type" value="Genomic_DNA"/>
</dbReference>
<evidence type="ECO:0000313" key="3">
    <source>
        <dbReference type="Proteomes" id="UP000386847"/>
    </source>
</evidence>
<dbReference type="AlphaFoldDB" id="A0A5Q2FG87"/>
<dbReference type="InterPro" id="IPR005502">
    <property type="entry name" value="Ribosyl_crysJ1"/>
</dbReference>
<feature type="compositionally biased region" description="Basic and acidic residues" evidence="1">
    <location>
        <begin position="10"/>
        <end position="21"/>
    </location>
</feature>
<dbReference type="InterPro" id="IPR036705">
    <property type="entry name" value="Ribosyl_crysJ1_sf"/>
</dbReference>